<dbReference type="PANTHER" id="PTHR13645:SF0">
    <property type="entry name" value="DEFENSIN"/>
    <property type="match status" value="1"/>
</dbReference>
<dbReference type="CDD" id="cd21806">
    <property type="entry name" value="DEFL_defensin-like"/>
    <property type="match status" value="1"/>
</dbReference>
<organism evidence="11">
    <name type="scientific">Ocypus mus</name>
    <dbReference type="NCBI Taxonomy" id="2992945"/>
    <lineage>
        <taxon>Eukaryota</taxon>
        <taxon>Metazoa</taxon>
        <taxon>Ecdysozoa</taxon>
        <taxon>Arthropoda</taxon>
        <taxon>Hexapoda</taxon>
        <taxon>Insecta</taxon>
        <taxon>Pterygota</taxon>
        <taxon>Neoptera</taxon>
        <taxon>Endopterygota</taxon>
        <taxon>Coleoptera</taxon>
        <taxon>Polyphaga</taxon>
        <taxon>Staphyliniformia</taxon>
        <taxon>Staphylinidae</taxon>
        <taxon>Staphylininae group</taxon>
        <taxon>Staphylininae</taxon>
        <taxon>Staphylinini</taxon>
        <taxon>Ocypus</taxon>
    </lineage>
</organism>
<evidence type="ECO:0000256" key="7">
    <source>
        <dbReference type="ARBA" id="ARBA00023022"/>
    </source>
</evidence>
<evidence type="ECO:0000256" key="4">
    <source>
        <dbReference type="ARBA" id="ARBA00022588"/>
    </source>
</evidence>
<dbReference type="InterPro" id="IPR017982">
    <property type="entry name" value="Defensin_insect"/>
</dbReference>
<dbReference type="AlphaFoldDB" id="A0A9E8MA00"/>
<feature type="chain" id="PRO_5038804571" evidence="9">
    <location>
        <begin position="19"/>
        <end position="82"/>
    </location>
</feature>
<dbReference type="SMART" id="SM00505">
    <property type="entry name" value="Knot1"/>
    <property type="match status" value="1"/>
</dbReference>
<dbReference type="Gene3D" id="3.30.30.10">
    <property type="entry name" value="Knottin, scorpion toxin-like"/>
    <property type="match status" value="1"/>
</dbReference>
<dbReference type="GO" id="GO:0005615">
    <property type="term" value="C:extracellular space"/>
    <property type="evidence" value="ECO:0007669"/>
    <property type="project" value="TreeGrafter"/>
</dbReference>
<dbReference type="PRINTS" id="PR00271">
    <property type="entry name" value="DEFENSIN"/>
</dbReference>
<evidence type="ECO:0000256" key="5">
    <source>
        <dbReference type="ARBA" id="ARBA00022859"/>
    </source>
</evidence>
<keyword evidence="6" id="KW-0211">Defensin</keyword>
<keyword evidence="5" id="KW-0391">Immunity</keyword>
<dbReference type="PANTHER" id="PTHR13645">
    <property type="entry name" value="DEFENSIN"/>
    <property type="match status" value="1"/>
</dbReference>
<proteinExistence type="evidence at transcript level"/>
<evidence type="ECO:0000259" key="10">
    <source>
        <dbReference type="PROSITE" id="PS51378"/>
    </source>
</evidence>
<feature type="domain" description="Invertebrate defensins family profile" evidence="10">
    <location>
        <begin position="40"/>
        <end position="82"/>
    </location>
</feature>
<accession>A0A9E8MA00</accession>
<name>A0A9E8MA00_9COLE</name>
<reference evidence="11" key="1">
    <citation type="submission" date="2021-11" db="EMBL/GenBank/DDBJ databases">
        <title>Determination Of Defensin Gene Anatomy In Different Beetle Members (Insecta: Coleoptera), Inference Of Evolutionary History And Testing The Antimicrobial Activities Of Gene Products.</title>
        <authorList>
            <person name="Pektas A.N."/>
        </authorList>
    </citation>
    <scope>NUCLEOTIDE SEQUENCE</scope>
</reference>
<evidence type="ECO:0000256" key="8">
    <source>
        <dbReference type="ARBA" id="ARBA00023157"/>
    </source>
</evidence>
<dbReference type="SUPFAM" id="SSF57095">
    <property type="entry name" value="Scorpion toxin-like"/>
    <property type="match status" value="1"/>
</dbReference>
<evidence type="ECO:0000256" key="3">
    <source>
        <dbReference type="ARBA" id="ARBA00022529"/>
    </source>
</evidence>
<dbReference type="PROSITE" id="PS51378">
    <property type="entry name" value="INVERT_DEFENSINS"/>
    <property type="match status" value="1"/>
</dbReference>
<evidence type="ECO:0000313" key="11">
    <source>
        <dbReference type="EMBL" id="WAB21907.1"/>
    </source>
</evidence>
<evidence type="ECO:0000256" key="6">
    <source>
        <dbReference type="ARBA" id="ARBA00022940"/>
    </source>
</evidence>
<dbReference type="GO" id="GO:0050830">
    <property type="term" value="P:defense response to Gram-positive bacterium"/>
    <property type="evidence" value="ECO:0007669"/>
    <property type="project" value="UniProtKB-ARBA"/>
</dbReference>
<keyword evidence="9" id="KW-0732">Signal</keyword>
<keyword evidence="8" id="KW-1015">Disulfide bond</keyword>
<keyword evidence="2" id="KW-0964">Secreted</keyword>
<dbReference type="FunFam" id="3.30.30.10:FF:000005">
    <property type="entry name" value="Defensin"/>
    <property type="match status" value="1"/>
</dbReference>
<comment type="subcellular location">
    <subcellularLocation>
        <location evidence="1">Secreted</location>
    </subcellularLocation>
</comment>
<dbReference type="InterPro" id="IPR001542">
    <property type="entry name" value="Defensin_invertebrate/fungal"/>
</dbReference>
<keyword evidence="3" id="KW-0929">Antimicrobial</keyword>
<keyword evidence="4" id="KW-0399">Innate immunity</keyword>
<dbReference type="GO" id="GO:0045087">
    <property type="term" value="P:innate immune response"/>
    <property type="evidence" value="ECO:0007669"/>
    <property type="project" value="UniProtKB-KW"/>
</dbReference>
<sequence length="82" mass="8906">MNLQALSTTFITVAMVGAASFPTEAVQDDGLNNRQHKRVRVTCDLLSAKGGFALNHSLCATHCLFRKRKGGHCNNSVCVCRN</sequence>
<dbReference type="GO" id="GO:0006959">
    <property type="term" value="P:humoral immune response"/>
    <property type="evidence" value="ECO:0007669"/>
    <property type="project" value="TreeGrafter"/>
</dbReference>
<keyword evidence="7" id="KW-0044">Antibiotic</keyword>
<dbReference type="InterPro" id="IPR003614">
    <property type="entry name" value="Knottins"/>
</dbReference>
<protein>
    <submittedName>
        <fullName evidence="11">Defensin</fullName>
    </submittedName>
</protein>
<dbReference type="Pfam" id="PF01097">
    <property type="entry name" value="Defensin_2"/>
    <property type="match status" value="1"/>
</dbReference>
<evidence type="ECO:0000256" key="2">
    <source>
        <dbReference type="ARBA" id="ARBA00022525"/>
    </source>
</evidence>
<feature type="signal peptide" evidence="9">
    <location>
        <begin position="1"/>
        <end position="18"/>
    </location>
</feature>
<evidence type="ECO:0000256" key="9">
    <source>
        <dbReference type="SAM" id="SignalP"/>
    </source>
</evidence>
<dbReference type="InterPro" id="IPR036574">
    <property type="entry name" value="Scorpion_toxin-like_sf"/>
</dbReference>
<evidence type="ECO:0000256" key="1">
    <source>
        <dbReference type="ARBA" id="ARBA00004613"/>
    </source>
</evidence>
<dbReference type="EMBL" id="OL614786">
    <property type="protein sequence ID" value="WAB21907.1"/>
    <property type="molecule type" value="mRNA"/>
</dbReference>